<keyword evidence="3" id="KW-1185">Reference proteome</keyword>
<keyword evidence="1" id="KW-0175">Coiled coil</keyword>
<sequence>TGAISSLQRQMELQESELRRIKFEKEMLEKQLREQKEELQAMSDKFYSLTEEERKEETIAMMEEQNNSLRQVVTEQESQLAKQKELISDLEGTISRLRIDVVTSRRRIQEQEEAQKEIQSEAEALKHKELQTRVAMQRLSSKFERYRNKIIQSAFSLEGSQHPSEELTEEQVLEATQRIIDERMEFYQMLKERSIK</sequence>
<accession>A0A7K5APH2</accession>
<evidence type="ECO:0000313" key="3">
    <source>
        <dbReference type="Proteomes" id="UP000529852"/>
    </source>
</evidence>
<protein>
    <submittedName>
        <fullName evidence="2">CCD27 protein</fullName>
    </submittedName>
</protein>
<dbReference type="PANTHER" id="PTHR18853">
    <property type="entry name" value="FORKHEAD-ASSOCIATED DOMAIN-CONTAINING PROTEIN 1-RELATED"/>
    <property type="match status" value="1"/>
</dbReference>
<dbReference type="EMBL" id="VYZD01000077">
    <property type="protein sequence ID" value="NWR85234.1"/>
    <property type="molecule type" value="Genomic_DNA"/>
</dbReference>
<evidence type="ECO:0000313" key="2">
    <source>
        <dbReference type="EMBL" id="NWR85234.1"/>
    </source>
</evidence>
<evidence type="ECO:0000256" key="1">
    <source>
        <dbReference type="SAM" id="Coils"/>
    </source>
</evidence>
<comment type="caution">
    <text evidence="2">The sequence shown here is derived from an EMBL/GenBank/DDBJ whole genome shotgun (WGS) entry which is preliminary data.</text>
</comment>
<feature type="coiled-coil region" evidence="1">
    <location>
        <begin position="4"/>
        <end position="131"/>
    </location>
</feature>
<feature type="non-terminal residue" evidence="2">
    <location>
        <position position="1"/>
    </location>
</feature>
<proteinExistence type="predicted"/>
<dbReference type="InterPro" id="IPR052642">
    <property type="entry name" value="CC-FHA_domain"/>
</dbReference>
<dbReference type="Proteomes" id="UP000529852">
    <property type="component" value="Unassembled WGS sequence"/>
</dbReference>
<organism evidence="2 3">
    <name type="scientific">Furnarius figulus</name>
    <dbReference type="NCBI Taxonomy" id="463165"/>
    <lineage>
        <taxon>Eukaryota</taxon>
        <taxon>Metazoa</taxon>
        <taxon>Chordata</taxon>
        <taxon>Craniata</taxon>
        <taxon>Vertebrata</taxon>
        <taxon>Euteleostomi</taxon>
        <taxon>Archelosauria</taxon>
        <taxon>Archosauria</taxon>
        <taxon>Dinosauria</taxon>
        <taxon>Saurischia</taxon>
        <taxon>Theropoda</taxon>
        <taxon>Coelurosauria</taxon>
        <taxon>Aves</taxon>
        <taxon>Neognathae</taxon>
        <taxon>Neoaves</taxon>
        <taxon>Telluraves</taxon>
        <taxon>Australaves</taxon>
        <taxon>Passeriformes</taxon>
        <taxon>Furnariidae</taxon>
        <taxon>Furnarius</taxon>
    </lineage>
</organism>
<feature type="non-terminal residue" evidence="2">
    <location>
        <position position="196"/>
    </location>
</feature>
<name>A0A7K5APH2_9FURN</name>
<reference evidence="2 3" key="1">
    <citation type="submission" date="2019-09" db="EMBL/GenBank/DDBJ databases">
        <title>Bird 10,000 Genomes (B10K) Project - Family phase.</title>
        <authorList>
            <person name="Zhang G."/>
        </authorList>
    </citation>
    <scope>NUCLEOTIDE SEQUENCE [LARGE SCALE GENOMIC DNA]</scope>
    <source>
        <strain evidence="2">B10K-DU-003-06</strain>
    </source>
</reference>
<dbReference type="AlphaFoldDB" id="A0A7K5APH2"/>
<gene>
    <name evidence="2" type="primary">Ccdc27</name>
    <name evidence="2" type="ORF">FURFIG_R07955</name>
</gene>
<dbReference type="PANTHER" id="PTHR18853:SF9">
    <property type="entry name" value="COILED-COIL DOMAIN-CONTAINING PROTEIN 27"/>
    <property type="match status" value="1"/>
</dbReference>